<dbReference type="HOGENOM" id="CLU_013108_0_0_7"/>
<dbReference type="OrthoDB" id="9810236at2"/>
<dbReference type="CDD" id="cd09641">
    <property type="entry name" value="Cas3''_I"/>
    <property type="match status" value="1"/>
</dbReference>
<dbReference type="InterPro" id="IPR050079">
    <property type="entry name" value="DEAD_box_RNA_helicase"/>
</dbReference>
<keyword evidence="14" id="KW-1185">Reference proteome</keyword>
<evidence type="ECO:0000256" key="8">
    <source>
        <dbReference type="ARBA" id="ARBA00022840"/>
    </source>
</evidence>
<dbReference type="SMART" id="SM00487">
    <property type="entry name" value="DEXDc"/>
    <property type="match status" value="1"/>
</dbReference>
<reference evidence="13 14" key="2">
    <citation type="journal article" date="2010" name="Stand. Genomic Sci.">
        <title>Complete genome sequence of Sulfurospirillum deleyianum type strain (5175).</title>
        <authorList>
            <person name="Sikorski J."/>
            <person name="Lapidus A."/>
            <person name="Copeland A."/>
            <person name="Glavina Del Rio T."/>
            <person name="Nolan M."/>
            <person name="Lucas S."/>
            <person name="Chen F."/>
            <person name="Tice H."/>
            <person name="Cheng J.F."/>
            <person name="Saunders E."/>
            <person name="Bruce D."/>
            <person name="Goodwin L."/>
            <person name="Pitluck S."/>
            <person name="Ovchinnikova G."/>
            <person name="Pati A."/>
            <person name="Ivanova N."/>
            <person name="Mavromatis K."/>
            <person name="Chen A."/>
            <person name="Palaniappan K."/>
            <person name="Chain P."/>
            <person name="Land M."/>
            <person name="Hauser L."/>
            <person name="Chang Y.J."/>
            <person name="Jeffries C.D."/>
            <person name="Brettin T."/>
            <person name="Detter J.C."/>
            <person name="Han C."/>
            <person name="Rohde M."/>
            <person name="Lang E."/>
            <person name="Spring S."/>
            <person name="Goker M."/>
            <person name="Bristow J."/>
            <person name="Eisen J.A."/>
            <person name="Markowitz V."/>
            <person name="Hugenholtz P."/>
            <person name="Kyrpides N.C."/>
            <person name="Klenk H.P."/>
        </authorList>
    </citation>
    <scope>NUCLEOTIDE SEQUENCE [LARGE SCALE GENOMIC DNA]</scope>
    <source>
        <strain evidence="14">ATCC 51133 / DSM 6946 / 5175</strain>
    </source>
</reference>
<dbReference type="PANTHER" id="PTHR47959:SF16">
    <property type="entry name" value="CRISPR-ASSOCIATED NUCLEASE_HELICASE CAS3-RELATED"/>
    <property type="match status" value="1"/>
</dbReference>
<dbReference type="InterPro" id="IPR014001">
    <property type="entry name" value="Helicase_ATP-bd"/>
</dbReference>
<evidence type="ECO:0000259" key="11">
    <source>
        <dbReference type="PROSITE" id="PS51192"/>
    </source>
</evidence>
<dbReference type="Proteomes" id="UP000002222">
    <property type="component" value="Chromosome"/>
</dbReference>
<dbReference type="NCBIfam" id="TIGR01587">
    <property type="entry name" value="cas3_core"/>
    <property type="match status" value="1"/>
</dbReference>
<dbReference type="InterPro" id="IPR001650">
    <property type="entry name" value="Helicase_C-like"/>
</dbReference>
<comment type="similarity">
    <text evidence="1">In the N-terminal section; belongs to the CRISPR-associated nuclease Cas3-HD family.</text>
</comment>
<comment type="similarity">
    <text evidence="10">Belongs to the DEAD box helicase family.</text>
</comment>
<dbReference type="Gene3D" id="1.10.3210.30">
    <property type="match status" value="1"/>
</dbReference>
<accession>D1B1G2</accession>
<dbReference type="PANTHER" id="PTHR47959">
    <property type="entry name" value="ATP-DEPENDENT RNA HELICASE RHLE-RELATED"/>
    <property type="match status" value="1"/>
</dbReference>
<keyword evidence="4" id="KW-0479">Metal-binding</keyword>
<evidence type="ECO:0000313" key="14">
    <source>
        <dbReference type="Proteomes" id="UP000002222"/>
    </source>
</evidence>
<evidence type="ECO:0000259" key="12">
    <source>
        <dbReference type="PROSITE" id="PS51643"/>
    </source>
</evidence>
<dbReference type="InterPro" id="IPR006483">
    <property type="entry name" value="CRISPR-assoc_Cas3_HD"/>
</dbReference>
<proteinExistence type="inferred from homology"/>
<comment type="similarity">
    <text evidence="2">In the central section; belongs to the CRISPR-associated helicase Cas3 family.</text>
</comment>
<dbReference type="InterPro" id="IPR027417">
    <property type="entry name" value="P-loop_NTPase"/>
</dbReference>
<keyword evidence="8" id="KW-0067">ATP-binding</keyword>
<dbReference type="EMBL" id="CP001816">
    <property type="protein sequence ID" value="ACZ11932.1"/>
    <property type="molecule type" value="Genomic_DNA"/>
</dbReference>
<dbReference type="GO" id="GO:0003676">
    <property type="term" value="F:nucleic acid binding"/>
    <property type="evidence" value="ECO:0007669"/>
    <property type="project" value="InterPro"/>
</dbReference>
<sequence>MEIVAKKSNERYQTLEEHTQWVVEEALNQIDPQILHKVSTCTGWSEQKIRDLIFFSAYFHDIGKATVEFQETINNGKKSYHPLYGASLLLHIKDFVYKDIGENNLLFSIVLSHHSLFPKQYDSANYNFTFLPQYSVLLKNYSSLYEKTFNEVCPYLFEFKEIKRELYQKYVDISEKRLADIQSCFKFRVLYSYVSGILNLADWLASARFTQTKPTTTFLTLPTKENFVTHLTFDELRPFQEELSSLDKSVLVEIPTGEGKTEGSLLWAIYNLYNQNTKIIYTLPTQTTSNKLYDRIQNFFDKEECGLIHSTAKIFLEKAYEKENGIVDDVFQSDFLISKSFNKPITVSTIDSLLKYFINIGRFNIATKNFLNSVIIIDEVHAYDFKLMGFLKRFLELCQEYDVRVCLMSASIPNQLKKLLGIDTYPLVTQKDLFAKKANEIIKKEMFLDDDLESMMQKFHEKKNVLIIRNTVKSAFQIYNELQTLGIKSDDMILYHSTFKKRDRATKEDLIFEKLNSKKPFILIATQIVEISLDIDFDVMFTDNAPIDALIQRFGRVNRKKSIERKGEIFIYQNKNIRPYTNESLLDLTFQTIQNGYYELGQYVEWLNIVYDKLFEDDTQLKNVKIRLFDPACLKYDATIKQLHGIEKSSDNYDLRDIEQPKNDYLLYDDYMNEEIKAKDYFEYSISLPLYYEGKNKENIHPIDDEKLYYKVLKLDYTLDEGITLDVDNQGMKELGA</sequence>
<evidence type="ECO:0000256" key="3">
    <source>
        <dbReference type="ARBA" id="ARBA00022722"/>
    </source>
</evidence>
<dbReference type="Gene3D" id="3.40.50.300">
    <property type="entry name" value="P-loop containing nucleotide triphosphate hydrolases"/>
    <property type="match status" value="2"/>
</dbReference>
<feature type="domain" description="Helicase ATP-binding" evidence="11">
    <location>
        <begin position="241"/>
        <end position="430"/>
    </location>
</feature>
<dbReference type="KEGG" id="sdl:Sdel_0901"/>
<dbReference type="GO" id="GO:0004518">
    <property type="term" value="F:nuclease activity"/>
    <property type="evidence" value="ECO:0007669"/>
    <property type="project" value="UniProtKB-KW"/>
</dbReference>
<dbReference type="InterPro" id="IPR011545">
    <property type="entry name" value="DEAD/DEAH_box_helicase_dom"/>
</dbReference>
<dbReference type="SUPFAM" id="SSF52540">
    <property type="entry name" value="P-loop containing nucleoside triphosphate hydrolases"/>
    <property type="match status" value="1"/>
</dbReference>
<feature type="domain" description="HD Cas3-type" evidence="12">
    <location>
        <begin position="8"/>
        <end position="204"/>
    </location>
</feature>
<keyword evidence="6" id="KW-0378">Hydrolase</keyword>
<keyword evidence="5" id="KW-0547">Nucleotide-binding</keyword>
<dbReference type="Pfam" id="PF00270">
    <property type="entry name" value="DEAD"/>
    <property type="match status" value="1"/>
</dbReference>
<protein>
    <submittedName>
        <fullName evidence="13">CRISPR-associated helicase Cas3</fullName>
    </submittedName>
</protein>
<dbReference type="NCBIfam" id="TIGR01596">
    <property type="entry name" value="cas3_HD"/>
    <property type="match status" value="1"/>
</dbReference>
<keyword evidence="7" id="KW-0347">Helicase</keyword>
<dbReference type="STRING" id="525898.Sdel_0901"/>
<dbReference type="GO" id="GO:0005829">
    <property type="term" value="C:cytosol"/>
    <property type="evidence" value="ECO:0007669"/>
    <property type="project" value="TreeGrafter"/>
</dbReference>
<dbReference type="GO" id="GO:0016787">
    <property type="term" value="F:hydrolase activity"/>
    <property type="evidence" value="ECO:0007669"/>
    <property type="project" value="UniProtKB-KW"/>
</dbReference>
<evidence type="ECO:0000256" key="7">
    <source>
        <dbReference type="ARBA" id="ARBA00022806"/>
    </source>
</evidence>
<organism evidence="13 14">
    <name type="scientific">Sulfurospirillum deleyianum (strain ATCC 51133 / DSM 6946 / 5175)</name>
    <dbReference type="NCBI Taxonomy" id="525898"/>
    <lineage>
        <taxon>Bacteria</taxon>
        <taxon>Pseudomonadati</taxon>
        <taxon>Campylobacterota</taxon>
        <taxon>Epsilonproteobacteria</taxon>
        <taxon>Campylobacterales</taxon>
        <taxon>Sulfurospirillaceae</taxon>
        <taxon>Sulfurospirillum</taxon>
    </lineage>
</organism>
<evidence type="ECO:0000256" key="10">
    <source>
        <dbReference type="ARBA" id="ARBA00038437"/>
    </source>
</evidence>
<name>D1B1G2_SULD5</name>
<dbReference type="GO" id="GO:0051607">
    <property type="term" value="P:defense response to virus"/>
    <property type="evidence" value="ECO:0007669"/>
    <property type="project" value="UniProtKB-KW"/>
</dbReference>
<gene>
    <name evidence="13" type="ordered locus">Sdel_0901</name>
</gene>
<dbReference type="PROSITE" id="PS51192">
    <property type="entry name" value="HELICASE_ATP_BIND_1"/>
    <property type="match status" value="1"/>
</dbReference>
<dbReference type="InterPro" id="IPR038257">
    <property type="entry name" value="CRISPR-assoc_Cas3_HD_sf"/>
</dbReference>
<keyword evidence="9" id="KW-0051">Antiviral defense</keyword>
<dbReference type="RefSeq" id="WP_012856696.1">
    <property type="nucleotide sequence ID" value="NC_013512.1"/>
</dbReference>
<dbReference type="GO" id="GO:0003724">
    <property type="term" value="F:RNA helicase activity"/>
    <property type="evidence" value="ECO:0007669"/>
    <property type="project" value="TreeGrafter"/>
</dbReference>
<evidence type="ECO:0000256" key="6">
    <source>
        <dbReference type="ARBA" id="ARBA00022801"/>
    </source>
</evidence>
<evidence type="ECO:0000256" key="4">
    <source>
        <dbReference type="ARBA" id="ARBA00022723"/>
    </source>
</evidence>
<evidence type="ECO:0000313" key="13">
    <source>
        <dbReference type="EMBL" id="ACZ11932.1"/>
    </source>
</evidence>
<dbReference type="eggNOG" id="COG1203">
    <property type="taxonomic scope" value="Bacteria"/>
</dbReference>
<keyword evidence="3" id="KW-0540">Nuclease</keyword>
<dbReference type="Pfam" id="PF22590">
    <property type="entry name" value="Cas3-like_C_2"/>
    <property type="match status" value="1"/>
</dbReference>
<dbReference type="SMART" id="SM00490">
    <property type="entry name" value="HELICc"/>
    <property type="match status" value="1"/>
</dbReference>
<reference evidence="14" key="1">
    <citation type="submission" date="2009-11" db="EMBL/GenBank/DDBJ databases">
        <title>The complete genome of Sulfurospirillum deleyianum DSM 6946.</title>
        <authorList>
            <consortium name="US DOE Joint Genome Institute (JGI-PGF)"/>
            <person name="Lucas S."/>
            <person name="Copeland A."/>
            <person name="Lapidus A."/>
            <person name="Glavina del Rio T."/>
            <person name="Dalin E."/>
            <person name="Tice H."/>
            <person name="Bruce D."/>
            <person name="Goodwin L."/>
            <person name="Pitluck S."/>
            <person name="Kyrpides N."/>
            <person name="Mavromatis K."/>
            <person name="Ivanova N."/>
            <person name="Ovchinnikova G."/>
            <person name="Munk A.C."/>
            <person name="Lu M."/>
            <person name="Brettin T."/>
            <person name="Detter J.C."/>
            <person name="Han C."/>
            <person name="Tapia R."/>
            <person name="Larimer F."/>
            <person name="Land M."/>
            <person name="Hauser L."/>
            <person name="Markowitz V."/>
            <person name="Cheng J.F."/>
            <person name="Hugenholtz P."/>
            <person name="Woyke T."/>
            <person name="Wu D."/>
            <person name="Aumann P."/>
            <person name="Schneider S."/>
            <person name="Lang E."/>
            <person name="Spring S."/>
            <person name="Klenk H.P."/>
            <person name="Eisen J.A."/>
        </authorList>
    </citation>
    <scope>NUCLEOTIDE SEQUENCE [LARGE SCALE GENOMIC DNA]</scope>
    <source>
        <strain evidence="14">ATCC 51133 / DSM 6946 / 5175</strain>
    </source>
</reference>
<dbReference type="Pfam" id="PF18019">
    <property type="entry name" value="Cas3_HD"/>
    <property type="match status" value="1"/>
</dbReference>
<evidence type="ECO:0000256" key="9">
    <source>
        <dbReference type="ARBA" id="ARBA00023118"/>
    </source>
</evidence>
<evidence type="ECO:0000256" key="5">
    <source>
        <dbReference type="ARBA" id="ARBA00022741"/>
    </source>
</evidence>
<dbReference type="InterPro" id="IPR054712">
    <property type="entry name" value="Cas3-like_dom"/>
</dbReference>
<dbReference type="GO" id="GO:0046872">
    <property type="term" value="F:metal ion binding"/>
    <property type="evidence" value="ECO:0007669"/>
    <property type="project" value="UniProtKB-KW"/>
</dbReference>
<dbReference type="PROSITE" id="PS51643">
    <property type="entry name" value="HD_CAS3"/>
    <property type="match status" value="1"/>
</dbReference>
<dbReference type="GO" id="GO:0005524">
    <property type="term" value="F:ATP binding"/>
    <property type="evidence" value="ECO:0007669"/>
    <property type="project" value="UniProtKB-KW"/>
</dbReference>
<evidence type="ECO:0000256" key="2">
    <source>
        <dbReference type="ARBA" id="ARBA00009046"/>
    </source>
</evidence>
<evidence type="ECO:0000256" key="1">
    <source>
        <dbReference type="ARBA" id="ARBA00006847"/>
    </source>
</evidence>
<dbReference type="AlphaFoldDB" id="D1B1G2"/>
<dbReference type="InterPro" id="IPR006474">
    <property type="entry name" value="Helicase_Cas3_CRISPR-ass_core"/>
</dbReference>